<keyword evidence="4" id="KW-1185">Reference proteome</keyword>
<gene>
    <name evidence="3" type="ORF">B0J15DRAFT_465984</name>
</gene>
<dbReference type="OrthoDB" id="5084830at2759"/>
<evidence type="ECO:0000313" key="3">
    <source>
        <dbReference type="EMBL" id="KAH7258731.1"/>
    </source>
</evidence>
<dbReference type="Proteomes" id="UP000736672">
    <property type="component" value="Unassembled WGS sequence"/>
</dbReference>
<organism evidence="3 4">
    <name type="scientific">Fusarium solani</name>
    <name type="common">Filamentous fungus</name>
    <dbReference type="NCBI Taxonomy" id="169388"/>
    <lineage>
        <taxon>Eukaryota</taxon>
        <taxon>Fungi</taxon>
        <taxon>Dikarya</taxon>
        <taxon>Ascomycota</taxon>
        <taxon>Pezizomycotina</taxon>
        <taxon>Sordariomycetes</taxon>
        <taxon>Hypocreomycetidae</taxon>
        <taxon>Hypocreales</taxon>
        <taxon>Nectriaceae</taxon>
        <taxon>Fusarium</taxon>
        <taxon>Fusarium solani species complex</taxon>
    </lineage>
</organism>
<feature type="region of interest" description="Disordered" evidence="2">
    <location>
        <begin position="207"/>
        <end position="234"/>
    </location>
</feature>
<dbReference type="EMBL" id="JAGTJS010000009">
    <property type="protein sequence ID" value="KAH7258731.1"/>
    <property type="molecule type" value="Genomic_DNA"/>
</dbReference>
<evidence type="ECO:0000256" key="2">
    <source>
        <dbReference type="SAM" id="MobiDB-lite"/>
    </source>
</evidence>
<evidence type="ECO:0000256" key="1">
    <source>
        <dbReference type="SAM" id="Coils"/>
    </source>
</evidence>
<reference evidence="3" key="1">
    <citation type="journal article" date="2021" name="Nat. Commun.">
        <title>Genetic determinants of endophytism in the Arabidopsis root mycobiome.</title>
        <authorList>
            <person name="Mesny F."/>
            <person name="Miyauchi S."/>
            <person name="Thiergart T."/>
            <person name="Pickel B."/>
            <person name="Atanasova L."/>
            <person name="Karlsson M."/>
            <person name="Huettel B."/>
            <person name="Barry K.W."/>
            <person name="Haridas S."/>
            <person name="Chen C."/>
            <person name="Bauer D."/>
            <person name="Andreopoulos W."/>
            <person name="Pangilinan J."/>
            <person name="LaButti K."/>
            <person name="Riley R."/>
            <person name="Lipzen A."/>
            <person name="Clum A."/>
            <person name="Drula E."/>
            <person name="Henrissat B."/>
            <person name="Kohler A."/>
            <person name="Grigoriev I.V."/>
            <person name="Martin F.M."/>
            <person name="Hacquard S."/>
        </authorList>
    </citation>
    <scope>NUCLEOTIDE SEQUENCE</scope>
    <source>
        <strain evidence="3">FSSC 5 MPI-SDFR-AT-0091</strain>
    </source>
</reference>
<proteinExistence type="predicted"/>
<protein>
    <submittedName>
        <fullName evidence="3">Uncharacterized protein</fullName>
    </submittedName>
</protein>
<keyword evidence="1" id="KW-0175">Coiled coil</keyword>
<dbReference type="PANTHER" id="PTHR23159">
    <property type="entry name" value="CENTROSOMAL PROTEIN 2"/>
    <property type="match status" value="1"/>
</dbReference>
<name>A0A9P9KIV4_FUSSL</name>
<sequence>MPGLYTFTPGAQGPGSASDIEILESDLKQMKRLADSMQRYCPLGSDDALKAGYDPSDPTRVDKLTKRVGSLAKQAREIEKGVDLARTAFEQLQASREEVDRQLPDDEAERRQASVKVVRLLVNSPTNFHTLLRALGVEVTEEIKEALDNALRRGFSDSQADQWLYGSQEDQRRLRTTVQDLQDQLQRLEEDLTIKRDTVDRLYSERDEARKTARDQRDARKTAERETHRVRQGRDRLREEALAAERATRADKLSIDQLKQEKDRLAQQIQQLAQERSDAIARANEAYAELQSHKDELSALRKELSAFKYRQPMVEEADATIKALRDQAAKDREEGAASKQLAQIAEGHNKKLVTENLVLSGQNEKLQRDLAQALQNVTSLEGDRDVLSQQNGALQQELSTARELAAEFRGDKAALEQEISKLRESSVSEQRKTLEDLERAEARAGQAQRSCNRLREEVDGQRQTLRDQVSEIMALRNTSQEREEQLSRQSEAQVQQAATLLRHFSIGTESDIWQGLAQRTLHDVTWLSTQATWHPWRIVPSWSTNKALEVQVDDRSVHAAALDVLAILRSRSAGVKNLLSRLQVLQNGLIDSPAVVSSLAEMLLAAFVEAVQDARLHLMHRLVMWQVALEMFPVAQVQETLGRALDMVDGRVARLAGVIRGWDSGDFTEFSSRICVAYPEMALLGFNRNPPGVMAFSRTRRELWWIDNDQVHQDVTEMKLMPISGDAIHLPLDNEERLKWALTHG</sequence>
<dbReference type="PANTHER" id="PTHR23159:SF60">
    <property type="entry name" value="SPINDLE ASSEMBLY ABNORMAL PROTEIN 4"/>
    <property type="match status" value="1"/>
</dbReference>
<dbReference type="AlphaFoldDB" id="A0A9P9KIV4"/>
<evidence type="ECO:0000313" key="4">
    <source>
        <dbReference type="Proteomes" id="UP000736672"/>
    </source>
</evidence>
<feature type="coiled-coil region" evidence="1">
    <location>
        <begin position="255"/>
        <end position="471"/>
    </location>
</feature>
<accession>A0A9P9KIV4</accession>
<comment type="caution">
    <text evidence="3">The sequence shown here is derived from an EMBL/GenBank/DDBJ whole genome shotgun (WGS) entry which is preliminary data.</text>
</comment>